<gene>
    <name evidence="1" type="ORF">BE18_34775</name>
</gene>
<sequence length="98" mass="11034">MPKRRTETFSTKAALLEKLIPMCADEYEKLFGHPWSQHPLRWYEALLERSHIETDAWRVMNALGKAASAALDFFESHGLSTRSAATTASTTRTSCISC</sequence>
<protein>
    <submittedName>
        <fullName evidence="1">Uncharacterized protein</fullName>
    </submittedName>
</protein>
<proteinExistence type="predicted"/>
<comment type="caution">
    <text evidence="1">The sequence shown here is derived from an EMBL/GenBank/DDBJ whole genome shotgun (WGS) entry which is preliminary data.</text>
</comment>
<name>A0A150SUB8_SORCE</name>
<organism evidence="1 2">
    <name type="scientific">Sorangium cellulosum</name>
    <name type="common">Polyangium cellulosum</name>
    <dbReference type="NCBI Taxonomy" id="56"/>
    <lineage>
        <taxon>Bacteria</taxon>
        <taxon>Pseudomonadati</taxon>
        <taxon>Myxococcota</taxon>
        <taxon>Polyangia</taxon>
        <taxon>Polyangiales</taxon>
        <taxon>Polyangiaceae</taxon>
        <taxon>Sorangium</taxon>
    </lineage>
</organism>
<evidence type="ECO:0000313" key="2">
    <source>
        <dbReference type="Proteomes" id="UP000075515"/>
    </source>
</evidence>
<dbReference type="AlphaFoldDB" id="A0A150SUB8"/>
<dbReference type="Proteomes" id="UP000075515">
    <property type="component" value="Unassembled WGS sequence"/>
</dbReference>
<reference evidence="1 2" key="1">
    <citation type="submission" date="2014-02" db="EMBL/GenBank/DDBJ databases">
        <title>The small core and large imbalanced accessory genome model reveals a collaborative survival strategy of Sorangium cellulosum strains in nature.</title>
        <authorList>
            <person name="Han K."/>
            <person name="Peng R."/>
            <person name="Blom J."/>
            <person name="Li Y.-Z."/>
        </authorList>
    </citation>
    <scope>NUCLEOTIDE SEQUENCE [LARGE SCALE GENOMIC DNA]</scope>
    <source>
        <strain evidence="1 2">So0149</strain>
    </source>
</reference>
<dbReference type="EMBL" id="JEMC01001228">
    <property type="protein sequence ID" value="KYF98719.1"/>
    <property type="molecule type" value="Genomic_DNA"/>
</dbReference>
<evidence type="ECO:0000313" key="1">
    <source>
        <dbReference type="EMBL" id="KYF98719.1"/>
    </source>
</evidence>
<accession>A0A150SUB8</accession>